<dbReference type="InterPro" id="IPR018004">
    <property type="entry name" value="KilA/APSES_HTH"/>
</dbReference>
<name>A0ABS3M0P8_9PROT</name>
<evidence type="ECO:0000259" key="1">
    <source>
        <dbReference type="PROSITE" id="PS51301"/>
    </source>
</evidence>
<evidence type="ECO:0000313" key="3">
    <source>
        <dbReference type="Proteomes" id="UP000664771"/>
    </source>
</evidence>
<accession>A0ABS3M0P8</accession>
<comment type="caution">
    <text evidence="2">The sequence shown here is derived from an EMBL/GenBank/DDBJ whole genome shotgun (WGS) entry which is preliminary data.</text>
</comment>
<proteinExistence type="predicted"/>
<dbReference type="PROSITE" id="PS51301">
    <property type="entry name" value="KILA_N"/>
    <property type="match status" value="1"/>
</dbReference>
<dbReference type="InterPro" id="IPR017880">
    <property type="entry name" value="KilA_N"/>
</dbReference>
<organism evidence="2 3">
    <name type="scientific">Acetobacter sacchari</name>
    <dbReference type="NCBI Taxonomy" id="2661687"/>
    <lineage>
        <taxon>Bacteria</taxon>
        <taxon>Pseudomonadati</taxon>
        <taxon>Pseudomonadota</taxon>
        <taxon>Alphaproteobacteria</taxon>
        <taxon>Acetobacterales</taxon>
        <taxon>Acetobacteraceae</taxon>
        <taxon>Acetobacter</taxon>
    </lineage>
</organism>
<gene>
    <name evidence="2" type="ORF">J2D73_18450</name>
</gene>
<dbReference type="Pfam" id="PF04383">
    <property type="entry name" value="KilA-N"/>
    <property type="match status" value="1"/>
</dbReference>
<feature type="domain" description="KilA-N" evidence="1">
    <location>
        <begin position="1"/>
        <end position="106"/>
    </location>
</feature>
<keyword evidence="3" id="KW-1185">Reference proteome</keyword>
<dbReference type="Proteomes" id="UP000664771">
    <property type="component" value="Unassembled WGS sequence"/>
</dbReference>
<reference evidence="2 3" key="1">
    <citation type="submission" date="2021-03" db="EMBL/GenBank/DDBJ databases">
        <title>The complete genome sequence of Acetobacter sacchari TBRC 11175.</title>
        <authorList>
            <person name="Charoenyingcharoen P."/>
            <person name="Yukphan P."/>
        </authorList>
    </citation>
    <scope>NUCLEOTIDE SEQUENCE [LARGE SCALE GENOMIC DNA]</scope>
    <source>
        <strain evidence="2 3">TBRC 11175</strain>
    </source>
</reference>
<dbReference type="EMBL" id="JAFVMF010000030">
    <property type="protein sequence ID" value="MBO1361766.1"/>
    <property type="molecule type" value="Genomic_DNA"/>
</dbReference>
<dbReference type="SMART" id="SM01252">
    <property type="entry name" value="KilA-N"/>
    <property type="match status" value="1"/>
</dbReference>
<evidence type="ECO:0000313" key="2">
    <source>
        <dbReference type="EMBL" id="MBO1361766.1"/>
    </source>
</evidence>
<sequence>MSALTILSSSIRQDEAGRYSLNDCWRAAGSPANKTPAEWGKNAQTRALVAEICQKGNSPSEKNQPLNVINGGSASGTYGVRQLVYAYGEWISAAFHLKVLEAFDAMVRGEIPATATPSFNHITLIRKAIALHGSTLAYHKRQGMDVTQARLKANAVVKEQTGVDLPKVLGWQAQPLVVQERTMTATQIGAELGISNRDVNQLLKEQGFHNDSRDAKNRIVWTPTEKGRRFGRYEDKTKAHTQGTVQPWVWFPLIVDVLRPFAKTPEPAL</sequence>
<dbReference type="RefSeq" id="WP_207883736.1">
    <property type="nucleotide sequence ID" value="NZ_JAFVMF010000030.1"/>
</dbReference>
<protein>
    <submittedName>
        <fullName evidence="2">KilA-N domain-containing protein</fullName>
    </submittedName>
</protein>